<dbReference type="EMBL" id="CP097253">
    <property type="protein sequence ID" value="UUR09158.1"/>
    <property type="molecule type" value="Genomic_DNA"/>
</dbReference>
<evidence type="ECO:0000256" key="1">
    <source>
        <dbReference type="SAM" id="Phobius"/>
    </source>
</evidence>
<feature type="domain" description="TadE-like" evidence="2">
    <location>
        <begin position="13"/>
        <end position="53"/>
    </location>
</feature>
<dbReference type="Pfam" id="PF07811">
    <property type="entry name" value="TadE"/>
    <property type="match status" value="1"/>
</dbReference>
<protein>
    <submittedName>
        <fullName evidence="3">Pilus assembly protein</fullName>
    </submittedName>
</protein>
<feature type="transmembrane region" description="Helical" evidence="1">
    <location>
        <begin position="12"/>
        <end position="34"/>
    </location>
</feature>
<reference evidence="3 4" key="1">
    <citation type="submission" date="2022-05" db="EMBL/GenBank/DDBJ databases">
        <title>S8-45 Sphingomonas ultraviolaceadurans.</title>
        <authorList>
            <person name="Liu Y."/>
        </authorList>
    </citation>
    <scope>NUCLEOTIDE SEQUENCE [LARGE SCALE GENOMIC DNA]</scope>
    <source>
        <strain evidence="3 4">S8-45</strain>
    </source>
</reference>
<sequence>MIWFRLPWKDESGSSVVELALIAPILTGVLFAIVDLGKGYNEKLLLEQVAQRAIEKAMQGVQADPQTGIYATLKSEAATEAGIDSSAVVVKYWLECNGTSQFTTFAKMDDDYKKVCDPGVQYSRFLQVSLEKAYNPTFKMPWLQANSQGKVVVKARAALRVQ</sequence>
<dbReference type="Proteomes" id="UP000831921">
    <property type="component" value="Chromosome"/>
</dbReference>
<evidence type="ECO:0000259" key="2">
    <source>
        <dbReference type="Pfam" id="PF07811"/>
    </source>
</evidence>
<evidence type="ECO:0000313" key="4">
    <source>
        <dbReference type="Proteomes" id="UP000831921"/>
    </source>
</evidence>
<keyword evidence="4" id="KW-1185">Reference proteome</keyword>
<keyword evidence="1" id="KW-1133">Transmembrane helix</keyword>
<dbReference type="InterPro" id="IPR012495">
    <property type="entry name" value="TadE-like_dom"/>
</dbReference>
<accession>A0ABY5MXW6</accession>
<evidence type="ECO:0000313" key="3">
    <source>
        <dbReference type="EMBL" id="UUR09158.1"/>
    </source>
</evidence>
<keyword evidence="1" id="KW-0472">Membrane</keyword>
<keyword evidence="1" id="KW-0812">Transmembrane</keyword>
<organism evidence="3 4">
    <name type="scientific">Sphingomonas glaciei</name>
    <dbReference type="NCBI Taxonomy" id="2938948"/>
    <lineage>
        <taxon>Bacteria</taxon>
        <taxon>Pseudomonadati</taxon>
        <taxon>Pseudomonadota</taxon>
        <taxon>Alphaproteobacteria</taxon>
        <taxon>Sphingomonadales</taxon>
        <taxon>Sphingomonadaceae</taxon>
        <taxon>Sphingomonas</taxon>
    </lineage>
</organism>
<dbReference type="RefSeq" id="WP_249504925.1">
    <property type="nucleotide sequence ID" value="NZ_CP097253.1"/>
</dbReference>
<gene>
    <name evidence="3" type="ORF">M1K48_05960</name>
</gene>
<name>A0ABY5MXW6_9SPHN</name>
<proteinExistence type="predicted"/>